<evidence type="ECO:0000313" key="2">
    <source>
        <dbReference type="EMBL" id="MCD9644558.1"/>
    </source>
</evidence>
<sequence>MRIGDEEATYSVYKSISTPSHYSGLYMIKELIHNRCRVENENKNGLNSNVVEENNRRLLTFGRMFEHEPNVGREMSHKSKRVNRGRSQDASRSRGDSKRLAQAEEHVEEQKIDITVVHLKYMVLYNDIMELGLKKPTTTLGSANLDILKEFDANCNLGGIRCKVLC</sequence>
<gene>
    <name evidence="2" type="ORF">HAX54_032840</name>
</gene>
<protein>
    <submittedName>
        <fullName evidence="2">Uncharacterized protein</fullName>
    </submittedName>
</protein>
<dbReference type="Proteomes" id="UP000823775">
    <property type="component" value="Unassembled WGS sequence"/>
</dbReference>
<proteinExistence type="predicted"/>
<organism evidence="2 3">
    <name type="scientific">Datura stramonium</name>
    <name type="common">Jimsonweed</name>
    <name type="synonym">Common thornapple</name>
    <dbReference type="NCBI Taxonomy" id="4076"/>
    <lineage>
        <taxon>Eukaryota</taxon>
        <taxon>Viridiplantae</taxon>
        <taxon>Streptophyta</taxon>
        <taxon>Embryophyta</taxon>
        <taxon>Tracheophyta</taxon>
        <taxon>Spermatophyta</taxon>
        <taxon>Magnoliopsida</taxon>
        <taxon>eudicotyledons</taxon>
        <taxon>Gunneridae</taxon>
        <taxon>Pentapetalae</taxon>
        <taxon>asterids</taxon>
        <taxon>lamiids</taxon>
        <taxon>Solanales</taxon>
        <taxon>Solanaceae</taxon>
        <taxon>Solanoideae</taxon>
        <taxon>Datureae</taxon>
        <taxon>Datura</taxon>
    </lineage>
</organism>
<feature type="region of interest" description="Disordered" evidence="1">
    <location>
        <begin position="69"/>
        <end position="104"/>
    </location>
</feature>
<name>A0ABS8VEG1_DATST</name>
<dbReference type="EMBL" id="JACEIK010004195">
    <property type="protein sequence ID" value="MCD9644558.1"/>
    <property type="molecule type" value="Genomic_DNA"/>
</dbReference>
<evidence type="ECO:0000256" key="1">
    <source>
        <dbReference type="SAM" id="MobiDB-lite"/>
    </source>
</evidence>
<reference evidence="2 3" key="1">
    <citation type="journal article" date="2021" name="BMC Genomics">
        <title>Datura genome reveals duplications of psychoactive alkaloid biosynthetic genes and high mutation rate following tissue culture.</title>
        <authorList>
            <person name="Rajewski A."/>
            <person name="Carter-House D."/>
            <person name="Stajich J."/>
            <person name="Litt A."/>
        </authorList>
    </citation>
    <scope>NUCLEOTIDE SEQUENCE [LARGE SCALE GENOMIC DNA]</scope>
    <source>
        <strain evidence="2">AR-01</strain>
    </source>
</reference>
<feature type="compositionally biased region" description="Basic and acidic residues" evidence="1">
    <location>
        <begin position="86"/>
        <end position="104"/>
    </location>
</feature>
<comment type="caution">
    <text evidence="2">The sequence shown here is derived from an EMBL/GenBank/DDBJ whole genome shotgun (WGS) entry which is preliminary data.</text>
</comment>
<accession>A0ABS8VEG1</accession>
<evidence type="ECO:0000313" key="3">
    <source>
        <dbReference type="Proteomes" id="UP000823775"/>
    </source>
</evidence>
<keyword evidence="3" id="KW-1185">Reference proteome</keyword>